<sequence length="76" mass="8767">MSDDKDRGLYGKFYVERLDGKSVLGEKHDKCEYFVLDLTHDKHAKAAIRAYSISCGNEYPRLSHDLWAKQESMLGE</sequence>
<proteinExistence type="predicted"/>
<comment type="caution">
    <text evidence="1">The sequence shown here is derived from an EMBL/GenBank/DDBJ whole genome shotgun (WGS) entry which is preliminary data.</text>
</comment>
<protein>
    <submittedName>
        <fullName evidence="1">Uncharacterized protein</fullName>
    </submittedName>
</protein>
<accession>A0A0F9ECX2</accession>
<dbReference type="AlphaFoldDB" id="A0A0F9ECX2"/>
<organism evidence="1">
    <name type="scientific">marine sediment metagenome</name>
    <dbReference type="NCBI Taxonomy" id="412755"/>
    <lineage>
        <taxon>unclassified sequences</taxon>
        <taxon>metagenomes</taxon>
        <taxon>ecological metagenomes</taxon>
    </lineage>
</organism>
<reference evidence="1" key="1">
    <citation type="journal article" date="2015" name="Nature">
        <title>Complex archaea that bridge the gap between prokaryotes and eukaryotes.</title>
        <authorList>
            <person name="Spang A."/>
            <person name="Saw J.H."/>
            <person name="Jorgensen S.L."/>
            <person name="Zaremba-Niedzwiedzka K."/>
            <person name="Martijn J."/>
            <person name="Lind A.E."/>
            <person name="van Eijk R."/>
            <person name="Schleper C."/>
            <person name="Guy L."/>
            <person name="Ettema T.J."/>
        </authorList>
    </citation>
    <scope>NUCLEOTIDE SEQUENCE</scope>
</reference>
<evidence type="ECO:0000313" key="1">
    <source>
        <dbReference type="EMBL" id="KKL27691.1"/>
    </source>
</evidence>
<gene>
    <name evidence="1" type="ORF">LCGC14_2382670</name>
</gene>
<dbReference type="EMBL" id="LAZR01035373">
    <property type="protein sequence ID" value="KKL27691.1"/>
    <property type="molecule type" value="Genomic_DNA"/>
</dbReference>
<name>A0A0F9ECX2_9ZZZZ</name>